<feature type="transmembrane region" description="Helical" evidence="8">
    <location>
        <begin position="1033"/>
        <end position="1052"/>
    </location>
</feature>
<dbReference type="EMBL" id="JAYMYR010000004">
    <property type="protein sequence ID" value="KAK7367518.1"/>
    <property type="molecule type" value="Genomic_DNA"/>
</dbReference>
<evidence type="ECO:0000256" key="6">
    <source>
        <dbReference type="ARBA" id="ARBA00023136"/>
    </source>
</evidence>
<sequence>MQKDQMKTEWRMWTKAASTVAFRKEATLRMYDEKRSFLQSEEGLVCFCKFVLKHRVCVDTKNIQKFALTWGLSHGFHTTFSSLQTLIINPLSLSFSLSLSISISMFRLRGLLHKTFTSYVVLLCILFWLAGYGLCSLNGIENSPDYDGCASFEKSYDWGSSDTIVSDSSLGYGFSSSHNFENVCPNSHSFCFPSMLSEFSHKERIVKEASKGESGRQYKSPFCVELSQDSRQTSNESWLSEHGVFRLLNGGVVSCSLNSREGVDEVPSRQTEVACTDDISSCGGSSLKQKTTRFWSKNSEVSKSNSFDGSVSPNVRIGPTVLDWGKKYLYSSSAAFLTVTNTGNDSILNLYEPFSTDLQFYPCNFSDISLRPDESVLICFVFFPKSLGLSSTSLILQTSSGGFIVEAKGYATESPFGIQPLSGVQISPGGRLRKNFSLFNPFDETLYVEEITAWISISSGHYSVETEAICRINDFQVFDAWLFPTIKDRLVVNTGQVGLPIVAIRPHRNWDIAPHGSETLMEMDIMVGFEGKIFGAFCLHLLRPSQDTSDIIMVPIEAEVDSHSAYDTAGIFISATLEGLASCDSGEIAITISLRNDAPNVLSFVKVIEVSDTELFRIKFKEGLLLFPGTVTKVGIIYCSHLHLELHDFSPKSSLRENCKLLILTNDSSSPLIEIPCEDILYICFEHQRKIYSSVQVEGKSKHTQPDYTRTGYMGRSMHLQPNVKVLETEDVDELVLANWKSQGTMGGMSVLEDREVLFPMIQVGNYVSRWITVKNPSQHPVVMQLILNSGEIINQCKGLGDLLHPSSSSHLVLEEGATPKRYGFSVPENALTDAYVQPHDHVTLGPIIFYPSDRCGWSGSALIRNNLSGVEWIPLKGYGGLHSLVLLESSEHVDSVDFDFKMPKVRNFSLPYTLLHMKEITSACSPHLVKELYAKNTGDLPLEVKSIRVSGRECGLDGFKIPFCKGFTLEPGESTKLLISHQTDFSAAVVHRDLELVLATGIFLLPMKASFPYDMLGNCKRSMYWMRVKRSLLGFILIASLIFLIFCFIFPQTTVLGFLDLSCKRDDNLVHATINSAGKASLLRHDQRKSKLSMSSKMNHLMEASSGKYPYGQENPSKLEISHNLIQTSESHEQTRSHAFDIQSERKLASTDGHSFDPTKTSQLDYLTVKTGKEKGRRKKRKSLGAKLAALSEVSSSQSGNSTPSSPLSPTLSVTSKCNWSLSVDVEQPSEALSPMTQVAARHTSIDQASVLAAESNILKPAFSQRCSNSTSSLLPHSASRSVTRLPVQIHCSTSAIPANSFPSPLGSKSTVNLHARAPGAQLHNQTAVHSLEAGLASEYTYDIWGDHFSGLHLLVPKNVTSMNSSLVENNFDSFFVRGPQTLVTNSQEG</sequence>
<keyword evidence="3 8" id="KW-0812">Transmembrane</keyword>
<gene>
    <name evidence="12" type="ORF">VNO80_09531</name>
</gene>
<evidence type="ECO:0000259" key="11">
    <source>
        <dbReference type="Pfam" id="PF24501"/>
    </source>
</evidence>
<evidence type="ECO:0008006" key="14">
    <source>
        <dbReference type="Google" id="ProtNLM"/>
    </source>
</evidence>
<comment type="similarity">
    <text evidence="2">Belongs to the TMEM131 family.</text>
</comment>
<evidence type="ECO:0000256" key="7">
    <source>
        <dbReference type="SAM" id="MobiDB-lite"/>
    </source>
</evidence>
<dbReference type="PANTHER" id="PTHR22050:SF0">
    <property type="entry name" value="TRANSMEMBRANE PROTEIN 131 HOMOLOG"/>
    <property type="match status" value="1"/>
</dbReference>
<dbReference type="Pfam" id="PF24501">
    <property type="entry name" value="Ig_TMEM131L_5"/>
    <property type="match status" value="1"/>
</dbReference>
<feature type="domain" description="Transmembrane protein 131-like N-terminal" evidence="9">
    <location>
        <begin position="315"/>
        <end position="398"/>
    </location>
</feature>
<feature type="domain" description="DUF7579" evidence="10">
    <location>
        <begin position="572"/>
        <end position="689"/>
    </location>
</feature>
<dbReference type="GO" id="GO:0016020">
    <property type="term" value="C:membrane"/>
    <property type="evidence" value="ECO:0007669"/>
    <property type="project" value="UniProtKB-SubCell"/>
</dbReference>
<evidence type="ECO:0000256" key="3">
    <source>
        <dbReference type="ARBA" id="ARBA00022692"/>
    </source>
</evidence>
<comment type="caution">
    <text evidence="12">The sequence shown here is derived from an EMBL/GenBank/DDBJ whole genome shotgun (WGS) entry which is preliminary data.</text>
</comment>
<evidence type="ECO:0000256" key="1">
    <source>
        <dbReference type="ARBA" id="ARBA00004479"/>
    </source>
</evidence>
<evidence type="ECO:0000256" key="8">
    <source>
        <dbReference type="SAM" id="Phobius"/>
    </source>
</evidence>
<keyword evidence="6 8" id="KW-0472">Membrane</keyword>
<accession>A0AAN9RIH8</accession>
<keyword evidence="4" id="KW-0732">Signal</keyword>
<dbReference type="InterPro" id="IPR056001">
    <property type="entry name" value="DUF7579"/>
</dbReference>
<evidence type="ECO:0000259" key="9">
    <source>
        <dbReference type="Pfam" id="PF12371"/>
    </source>
</evidence>
<feature type="domain" description="TMEM131L fifth Ig-like" evidence="11">
    <location>
        <begin position="937"/>
        <end position="1002"/>
    </location>
</feature>
<name>A0AAN9RIH8_PHACN</name>
<feature type="transmembrane region" description="Helical" evidence="8">
    <location>
        <begin position="116"/>
        <end position="134"/>
    </location>
</feature>
<dbReference type="InterPro" id="IPR022113">
    <property type="entry name" value="TMEM131L_N"/>
</dbReference>
<dbReference type="Pfam" id="PF12371">
    <property type="entry name" value="TMEM131_like_N"/>
    <property type="match status" value="1"/>
</dbReference>
<evidence type="ECO:0000259" key="10">
    <source>
        <dbReference type="Pfam" id="PF24474"/>
    </source>
</evidence>
<comment type="subcellular location">
    <subcellularLocation>
        <location evidence="1">Membrane</location>
        <topology evidence="1">Single-pass type I membrane protein</topology>
    </subcellularLocation>
</comment>
<dbReference type="PANTHER" id="PTHR22050">
    <property type="entry name" value="RW1 PROTEIN HOMOLOG"/>
    <property type="match status" value="1"/>
</dbReference>
<evidence type="ECO:0000313" key="12">
    <source>
        <dbReference type="EMBL" id="KAK7367518.1"/>
    </source>
</evidence>
<keyword evidence="13" id="KW-1185">Reference proteome</keyword>
<keyword evidence="5 8" id="KW-1133">Transmembrane helix</keyword>
<reference evidence="12 13" key="1">
    <citation type="submission" date="2024-01" db="EMBL/GenBank/DDBJ databases">
        <title>The genomes of 5 underutilized Papilionoideae crops provide insights into root nodulation and disease resistanc.</title>
        <authorList>
            <person name="Jiang F."/>
        </authorList>
    </citation>
    <scope>NUCLEOTIDE SEQUENCE [LARGE SCALE GENOMIC DNA]</scope>
    <source>
        <strain evidence="12">JINMINGXINNONG_FW02</strain>
        <tissue evidence="12">Leaves</tissue>
    </source>
</reference>
<feature type="transmembrane region" description="Helical" evidence="8">
    <location>
        <begin position="995"/>
        <end position="1012"/>
    </location>
</feature>
<organism evidence="12 13">
    <name type="scientific">Phaseolus coccineus</name>
    <name type="common">Scarlet runner bean</name>
    <name type="synonym">Phaseolus multiflorus</name>
    <dbReference type="NCBI Taxonomy" id="3886"/>
    <lineage>
        <taxon>Eukaryota</taxon>
        <taxon>Viridiplantae</taxon>
        <taxon>Streptophyta</taxon>
        <taxon>Embryophyta</taxon>
        <taxon>Tracheophyta</taxon>
        <taxon>Spermatophyta</taxon>
        <taxon>Magnoliopsida</taxon>
        <taxon>eudicotyledons</taxon>
        <taxon>Gunneridae</taxon>
        <taxon>Pentapetalae</taxon>
        <taxon>rosids</taxon>
        <taxon>fabids</taxon>
        <taxon>Fabales</taxon>
        <taxon>Fabaceae</taxon>
        <taxon>Papilionoideae</taxon>
        <taxon>50 kb inversion clade</taxon>
        <taxon>NPAAA clade</taxon>
        <taxon>indigoferoid/millettioid clade</taxon>
        <taxon>Phaseoleae</taxon>
        <taxon>Phaseolus</taxon>
    </lineage>
</organism>
<dbReference type="Proteomes" id="UP001374584">
    <property type="component" value="Unassembled WGS sequence"/>
</dbReference>
<dbReference type="InterPro" id="IPR039877">
    <property type="entry name" value="TMEM131-like"/>
</dbReference>
<evidence type="ECO:0000256" key="5">
    <source>
        <dbReference type="ARBA" id="ARBA00022989"/>
    </source>
</evidence>
<evidence type="ECO:0000256" key="2">
    <source>
        <dbReference type="ARBA" id="ARBA00006682"/>
    </source>
</evidence>
<evidence type="ECO:0000256" key="4">
    <source>
        <dbReference type="ARBA" id="ARBA00022729"/>
    </source>
</evidence>
<dbReference type="InterPro" id="IPR055437">
    <property type="entry name" value="TMEM131L_Ig_5"/>
</dbReference>
<protein>
    <recommendedName>
        <fullName evidence="14">Transmembrane protein 131-like N-terminal domain-containing protein</fullName>
    </recommendedName>
</protein>
<dbReference type="Pfam" id="PF24474">
    <property type="entry name" value="DUF7579"/>
    <property type="match status" value="1"/>
</dbReference>
<evidence type="ECO:0000313" key="13">
    <source>
        <dbReference type="Proteomes" id="UP001374584"/>
    </source>
</evidence>
<proteinExistence type="inferred from homology"/>
<feature type="region of interest" description="Disordered" evidence="7">
    <location>
        <begin position="1192"/>
        <end position="1214"/>
    </location>
</feature>